<dbReference type="Gene3D" id="1.10.10.10">
    <property type="entry name" value="Winged helix-like DNA-binding domain superfamily/Winged helix DNA-binding domain"/>
    <property type="match status" value="1"/>
</dbReference>
<keyword evidence="1" id="KW-0808">Transferase</keyword>
<keyword evidence="1" id="KW-0833">Ubl conjugation pathway</keyword>
<dbReference type="GO" id="GO:0030915">
    <property type="term" value="C:Smc5-Smc6 complex"/>
    <property type="evidence" value="ECO:0007669"/>
    <property type="project" value="UniProtKB-UniRule"/>
</dbReference>
<name>A0A4S9LR52_AURPU</name>
<dbReference type="GO" id="GO:0000724">
    <property type="term" value="P:double-strand break repair via homologous recombination"/>
    <property type="evidence" value="ECO:0007669"/>
    <property type="project" value="TreeGrafter"/>
</dbReference>
<dbReference type="InterPro" id="IPR036388">
    <property type="entry name" value="WH-like_DNA-bd_sf"/>
</dbReference>
<proteinExistence type="inferred from homology"/>
<feature type="compositionally biased region" description="Polar residues" evidence="2">
    <location>
        <begin position="354"/>
        <end position="364"/>
    </location>
</feature>
<dbReference type="PANTHER" id="PTHR20973">
    <property type="entry name" value="NON-SMC ELEMENT 1-RELATED"/>
    <property type="match status" value="1"/>
</dbReference>
<dbReference type="Gene3D" id="3.90.1150.220">
    <property type="match status" value="1"/>
</dbReference>
<keyword evidence="1" id="KW-0234">DNA repair</keyword>
<dbReference type="GO" id="GO:0008270">
    <property type="term" value="F:zinc ion binding"/>
    <property type="evidence" value="ECO:0007669"/>
    <property type="project" value="UniProtKB-KW"/>
</dbReference>
<organism evidence="3 4">
    <name type="scientific">Aureobasidium pullulans</name>
    <name type="common">Black yeast</name>
    <name type="synonym">Pullularia pullulans</name>
    <dbReference type="NCBI Taxonomy" id="5580"/>
    <lineage>
        <taxon>Eukaryota</taxon>
        <taxon>Fungi</taxon>
        <taxon>Dikarya</taxon>
        <taxon>Ascomycota</taxon>
        <taxon>Pezizomycotina</taxon>
        <taxon>Dothideomycetes</taxon>
        <taxon>Dothideomycetidae</taxon>
        <taxon>Dothideales</taxon>
        <taxon>Saccotheciaceae</taxon>
        <taxon>Aureobasidium</taxon>
    </lineage>
</organism>
<comment type="subcellular location">
    <subcellularLocation>
        <location evidence="1">Nucleus</location>
    </subcellularLocation>
</comment>
<protein>
    <recommendedName>
        <fullName evidence="1">Non-structural maintenance of chromosomes element 1 homolog</fullName>
        <ecNumber evidence="1">2.3.2.27</ecNumber>
    </recommendedName>
</protein>
<dbReference type="GO" id="GO:0005634">
    <property type="term" value="C:nucleus"/>
    <property type="evidence" value="ECO:0007669"/>
    <property type="project" value="UniProtKB-SubCell"/>
</dbReference>
<dbReference type="GO" id="GO:0061630">
    <property type="term" value="F:ubiquitin protein ligase activity"/>
    <property type="evidence" value="ECO:0007669"/>
    <property type="project" value="UniProtKB-EC"/>
</dbReference>
<keyword evidence="1" id="KW-0479">Metal-binding</keyword>
<dbReference type="Proteomes" id="UP000306584">
    <property type="component" value="Unassembled WGS sequence"/>
</dbReference>
<dbReference type="PANTHER" id="PTHR20973:SF0">
    <property type="entry name" value="NON-STRUCTURAL MAINTENANCE OF CHROMOSOMES ELEMENT 1 HOMOLOG"/>
    <property type="match status" value="1"/>
</dbReference>
<feature type="region of interest" description="Disordered" evidence="2">
    <location>
        <begin position="349"/>
        <end position="372"/>
    </location>
</feature>
<dbReference type="EMBL" id="QZBD01000072">
    <property type="protein sequence ID" value="THY31585.1"/>
    <property type="molecule type" value="Genomic_DNA"/>
</dbReference>
<keyword evidence="1" id="KW-0233">DNA recombination</keyword>
<accession>A0A4S9LR52</accession>
<dbReference type="InterPro" id="IPR011513">
    <property type="entry name" value="Nse1"/>
</dbReference>
<dbReference type="AlphaFoldDB" id="A0A4S9LR52"/>
<keyword evidence="1" id="KW-0863">Zinc-finger</keyword>
<dbReference type="EC" id="2.3.2.27" evidence="1"/>
<comment type="caution">
    <text evidence="3">The sequence shown here is derived from an EMBL/GenBank/DDBJ whole genome shotgun (WGS) entry which is preliminary data.</text>
</comment>
<keyword evidence="1" id="KW-0227">DNA damage</keyword>
<comment type="subunit">
    <text evidence="1">Component of the Smc5-Smc6 complex.</text>
</comment>
<comment type="similarity">
    <text evidence="1">Belongs to the NSE1 family.</text>
</comment>
<gene>
    <name evidence="3" type="ORF">D6D01_02879</name>
</gene>
<keyword evidence="1" id="KW-0539">Nucleus</keyword>
<evidence type="ECO:0000313" key="3">
    <source>
        <dbReference type="EMBL" id="THY31585.1"/>
    </source>
</evidence>
<keyword evidence="1" id="KW-0862">Zinc</keyword>
<evidence type="ECO:0000313" key="4">
    <source>
        <dbReference type="Proteomes" id="UP000306584"/>
    </source>
</evidence>
<comment type="catalytic activity">
    <reaction evidence="1">
        <text>S-ubiquitinyl-[E2 ubiquitin-conjugating enzyme]-L-cysteine + [acceptor protein]-L-lysine = [E2 ubiquitin-conjugating enzyme]-L-cysteine + N(6)-ubiquitinyl-[acceptor protein]-L-lysine.</text>
        <dbReference type="EC" id="2.3.2.27"/>
    </reaction>
</comment>
<reference evidence="3 4" key="1">
    <citation type="submission" date="2018-10" db="EMBL/GenBank/DDBJ databases">
        <title>Fifty Aureobasidium pullulans genomes reveal a recombining polyextremotolerant generalist.</title>
        <authorList>
            <person name="Gostincar C."/>
            <person name="Turk M."/>
            <person name="Zajc J."/>
            <person name="Gunde-Cimerman N."/>
        </authorList>
    </citation>
    <scope>NUCLEOTIDE SEQUENCE [LARGE SCALE GENOMIC DNA]</scope>
    <source>
        <strain evidence="3 4">EXF-6604</strain>
    </source>
</reference>
<evidence type="ECO:0000256" key="2">
    <source>
        <dbReference type="SAM" id="MobiDB-lite"/>
    </source>
</evidence>
<evidence type="ECO:0000256" key="1">
    <source>
        <dbReference type="RuleBase" id="RU368018"/>
    </source>
</evidence>
<comment type="function">
    <text evidence="1">Acts in a DNA repair pathway for removal of UV-induced DNA damage that is distinct from classical nucleotide excision repair and in repair of ionizing radiation damage. Functions in homologous recombination repair of DNA double strand breaks and in recovery of stalled replication forks.</text>
</comment>
<sequence>MSQNGEDDDVYNNSHRAFLQSFLSRATLTFEEARPILAAIKNAQDGRDIQSADITEEDVSTYINVTNAAISPFDLEIRNTLSQHDRTRIYALVNVSSDSITQLATTHTPDEISWVKRCLDAIFETNNTHRSEVLAIKSTEALRLAKAPANQHEEATQGAQAQSLTMMQAQRMLQAMVDEGWFEHSKKDFYTLTPRALMELRGWLVETYNDDEDERIKTCSACKSLITMVALADYTTTVNVWPSELKTTMSVAHYARRIGTMPYQWVRWQQCKTEEVQMAVPQDAQLQLRPTAQTTHRMIRPLTKAEHKECSMGHPSTQYLPLQARAVTKGSVALLSDHDVVWESSYSGMAKQMPSGNKADQQSPAYIDGYKQ</sequence>
<dbReference type="Pfam" id="PF07574">
    <property type="entry name" value="SMC_Nse1"/>
    <property type="match status" value="1"/>
</dbReference>